<dbReference type="AlphaFoldDB" id="A0A1G8FWU7"/>
<dbReference type="EMBL" id="FNDW01000002">
    <property type="protein sequence ID" value="SDH86613.1"/>
    <property type="molecule type" value="Genomic_DNA"/>
</dbReference>
<evidence type="ECO:0000313" key="2">
    <source>
        <dbReference type="Proteomes" id="UP000198869"/>
    </source>
</evidence>
<sequence length="674" mass="77499">MQKVLQILLVMNVVIFFNAQNRPTVQMNSKSLSTLTVEYNKIYESAKEIISNLLTDNKNTAGLETYDFASANVSLNKNEFASSIRTTEEKKKIHLNWVSEMSYNFSPGFGDDENIFYRARVSSGIDWLALGEGSLRSQRIQNSLNEKLKNIDLLDKVKYKREIDYRAKIDHVRAAFDEKKISLLSDYERILKLLNDFTANQNKIGLKNSAELAEAKYRLEKISIEKKSLESLLKTSDRVTVSKDILYAEIPDLIPVENINLNALIKDKETALKMQKEISDIKQKRDKQLDLRFKFRYNYYSAMSRDRNFASVGATINLPISRSKSDIENESDLKLKENSLRDMQTIYRNNLSNMFRDYYLLKSEIEILQSESTYLESELKTKSSNEKSNTFSPAGYLDTAEKFLNNQIQICEKKSDLYEKYLDYRMISGTDYNTQSLQSATNDDNAGNETYIWSSFFTNYSNTYIINLMNHWHINKIFLSVGKTPDMPKVVDFMTKAAENNIVVYRLIGENSYAKTDDGFTDLQLVLQEAKNQGFAGVHLDIEPHTFDDYKANVDLYAQRLINLFTNSKTWCDQNNMGLGVSVPMHLPSEVATALSNNNTKAYIMAYDVLSLDKKLNKTSVIRDILGPDYYVWVFRINDFQNFSDLLDAEATVQTAGVAQIGYYDLSQMNNFKP</sequence>
<gene>
    <name evidence="1" type="ORF">SAMN05421846_102320</name>
</gene>
<reference evidence="2" key="1">
    <citation type="submission" date="2016-10" db="EMBL/GenBank/DDBJ databases">
        <authorList>
            <person name="Varghese N."/>
            <person name="Submissions S."/>
        </authorList>
    </citation>
    <scope>NUCLEOTIDE SEQUENCE [LARGE SCALE GENOMIC DNA]</scope>
    <source>
        <strain evidence="2">DSM 17071</strain>
    </source>
</reference>
<dbReference type="RefSeq" id="WP_089855525.1">
    <property type="nucleotide sequence ID" value="NZ_FNDW01000002.1"/>
</dbReference>
<dbReference type="OrthoDB" id="7054537at2"/>
<organism evidence="1 2">
    <name type="scientific">Chryseobacterium taeanense</name>
    <dbReference type="NCBI Taxonomy" id="311334"/>
    <lineage>
        <taxon>Bacteria</taxon>
        <taxon>Pseudomonadati</taxon>
        <taxon>Bacteroidota</taxon>
        <taxon>Flavobacteriia</taxon>
        <taxon>Flavobacteriales</taxon>
        <taxon>Weeksellaceae</taxon>
        <taxon>Chryseobacterium group</taxon>
        <taxon>Chryseobacterium</taxon>
    </lineage>
</organism>
<dbReference type="Proteomes" id="UP000198869">
    <property type="component" value="Unassembled WGS sequence"/>
</dbReference>
<proteinExistence type="predicted"/>
<accession>A0A1G8FWU7</accession>
<name>A0A1G8FWU7_9FLAO</name>
<keyword evidence="2" id="KW-1185">Reference proteome</keyword>
<dbReference type="SUPFAM" id="SSF56954">
    <property type="entry name" value="Outer membrane efflux proteins (OEP)"/>
    <property type="match status" value="1"/>
</dbReference>
<evidence type="ECO:0000313" key="1">
    <source>
        <dbReference type="EMBL" id="SDH86613.1"/>
    </source>
</evidence>
<protein>
    <submittedName>
        <fullName evidence="1">Uncharacterized protein</fullName>
    </submittedName>
</protein>
<dbReference type="STRING" id="311334.SAMN05421846_102320"/>
<dbReference type="Gene3D" id="1.20.1600.10">
    <property type="entry name" value="Outer membrane efflux proteins (OEP)"/>
    <property type="match status" value="1"/>
</dbReference>